<evidence type="ECO:0000256" key="9">
    <source>
        <dbReference type="ARBA" id="ARBA00022777"/>
    </source>
</evidence>
<evidence type="ECO:0000256" key="14">
    <source>
        <dbReference type="RuleBase" id="RU364088"/>
    </source>
</evidence>
<feature type="domain" description="Histidine kinase" evidence="15">
    <location>
        <begin position="254"/>
        <end position="468"/>
    </location>
</feature>
<evidence type="ECO:0000259" key="16">
    <source>
        <dbReference type="PROSITE" id="PS50885"/>
    </source>
</evidence>
<keyword evidence="18" id="KW-1185">Reference proteome</keyword>
<dbReference type="Pfam" id="PF00672">
    <property type="entry name" value="HAMP"/>
    <property type="match status" value="1"/>
</dbReference>
<dbReference type="GO" id="GO:0004673">
    <property type="term" value="F:protein histidine kinase activity"/>
    <property type="evidence" value="ECO:0007669"/>
    <property type="project" value="UniProtKB-EC"/>
</dbReference>
<keyword evidence="4 14" id="KW-0997">Cell inner membrane</keyword>
<sequence length="474" mass="52311">MKNPSLSSLSLTARLTLLFAILAALVISAVGFYLYGDMARSLRHQAAIQTSGRVAYFRGLLGNQFPIALLSDNPHLFENMLGNERDILIFQRPGQAPLINVNPGRYVLPPVTAVRNGMPLTLDAVHAARTPEGVPIRFVTAWADIDGQLPIRITAGHVMVNETRMLAQYRNRIIETVIGAFCLIALMGYGVLRRGLRPLRRMAAQAEGIHPATLNTRLTEQGAPPELHQVIRSFNAMLDRLADGYQRLSRFSADLAHDIRTPVNALMGHCQVALYQRRPAQEYESVLVRISEELERISRMVENILFLARAGEAQSAIAPTPLPLMAELQRVADYFEGLAEERGLTLTCRGEGTVRADAMLLRRALSNLVDNAVRYADADSAIVLEGRRRNNGLLIEVINRGPPIPARHLDKLFDRFYRVDAARTSSGNASGLGLSIVRAIMQLHRGSAAVVCSPEGEIRFSLFFPDETPTDRAA</sequence>
<evidence type="ECO:0000256" key="8">
    <source>
        <dbReference type="ARBA" id="ARBA00022741"/>
    </source>
</evidence>
<evidence type="ECO:0000256" key="3">
    <source>
        <dbReference type="ARBA" id="ARBA00022475"/>
    </source>
</evidence>
<evidence type="ECO:0000256" key="4">
    <source>
        <dbReference type="ARBA" id="ARBA00022519"/>
    </source>
</evidence>
<dbReference type="RefSeq" id="WP_136989975.1">
    <property type="nucleotide sequence ID" value="NZ_SZPQ01000011.1"/>
</dbReference>
<evidence type="ECO:0000256" key="6">
    <source>
        <dbReference type="ARBA" id="ARBA00022679"/>
    </source>
</evidence>
<organism evidence="17 18">
    <name type="scientific">Martelella alba</name>
    <dbReference type="NCBI Taxonomy" id="2590451"/>
    <lineage>
        <taxon>Bacteria</taxon>
        <taxon>Pseudomonadati</taxon>
        <taxon>Pseudomonadota</taxon>
        <taxon>Alphaproteobacteria</taxon>
        <taxon>Hyphomicrobiales</taxon>
        <taxon>Aurantimonadaceae</taxon>
        <taxon>Martelella</taxon>
    </lineage>
</organism>
<keyword evidence="8 14" id="KW-0547">Nucleotide-binding</keyword>
<keyword evidence="10 14" id="KW-0067">ATP-binding</keyword>
<keyword evidence="9 14" id="KW-0418">Kinase</keyword>
<keyword evidence="6 14" id="KW-0808">Transferase</keyword>
<dbReference type="Gene3D" id="1.10.287.130">
    <property type="match status" value="1"/>
</dbReference>
<dbReference type="CDD" id="cd00082">
    <property type="entry name" value="HisKA"/>
    <property type="match status" value="1"/>
</dbReference>
<dbReference type="SUPFAM" id="SSF47384">
    <property type="entry name" value="Homodimeric domain of signal transducing histidine kinase"/>
    <property type="match status" value="1"/>
</dbReference>
<dbReference type="SMART" id="SM00388">
    <property type="entry name" value="HisKA"/>
    <property type="match status" value="1"/>
</dbReference>
<keyword evidence="13 14" id="KW-0472">Membrane</keyword>
<keyword evidence="11 14" id="KW-1133">Transmembrane helix</keyword>
<comment type="function">
    <text evidence="14">Member of a two-component regulatory system.</text>
</comment>
<dbReference type="InterPro" id="IPR004358">
    <property type="entry name" value="Sig_transdc_His_kin-like_C"/>
</dbReference>
<evidence type="ECO:0000313" key="17">
    <source>
        <dbReference type="EMBL" id="TKI06535.1"/>
    </source>
</evidence>
<dbReference type="Proteomes" id="UP000305202">
    <property type="component" value="Unassembled WGS sequence"/>
</dbReference>
<dbReference type="NCBIfam" id="TIGR01386">
    <property type="entry name" value="cztS_silS_copS"/>
    <property type="match status" value="1"/>
</dbReference>
<dbReference type="PROSITE" id="PS50885">
    <property type="entry name" value="HAMP"/>
    <property type="match status" value="1"/>
</dbReference>
<feature type="transmembrane region" description="Helical" evidence="14">
    <location>
        <begin position="12"/>
        <end position="35"/>
    </location>
</feature>
<dbReference type="InterPro" id="IPR003660">
    <property type="entry name" value="HAMP_dom"/>
</dbReference>
<feature type="transmembrane region" description="Helical" evidence="14">
    <location>
        <begin position="173"/>
        <end position="192"/>
    </location>
</feature>
<keyword evidence="7 14" id="KW-0812">Transmembrane</keyword>
<dbReference type="PANTHER" id="PTHR45436:SF3">
    <property type="entry name" value="SENSOR HISTIDINE KINASE HPRS"/>
    <property type="match status" value="1"/>
</dbReference>
<protein>
    <recommendedName>
        <fullName evidence="14">Sensor protein</fullName>
        <ecNumber evidence="14">2.7.13.3</ecNumber>
    </recommendedName>
</protein>
<dbReference type="Pfam" id="PF00512">
    <property type="entry name" value="HisKA"/>
    <property type="match status" value="1"/>
</dbReference>
<evidence type="ECO:0000256" key="1">
    <source>
        <dbReference type="ARBA" id="ARBA00000085"/>
    </source>
</evidence>
<comment type="caution">
    <text evidence="17">The sequence shown here is derived from an EMBL/GenBank/DDBJ whole genome shotgun (WGS) entry which is preliminary data.</text>
</comment>
<keyword evidence="5" id="KW-0597">Phosphoprotein</keyword>
<accession>A0ABY2SN87</accession>
<dbReference type="InterPro" id="IPR050428">
    <property type="entry name" value="TCS_sensor_his_kinase"/>
</dbReference>
<dbReference type="PRINTS" id="PR00344">
    <property type="entry name" value="BCTRLSENSOR"/>
</dbReference>
<reference evidence="17 18" key="1">
    <citation type="submission" date="2019-04" db="EMBL/GenBank/DDBJ databases">
        <authorList>
            <person name="Li M."/>
            <person name="Gao C."/>
        </authorList>
    </citation>
    <scope>NUCLEOTIDE SEQUENCE [LARGE SCALE GENOMIC DNA]</scope>
    <source>
        <strain evidence="17 18">BGMRC 2031</strain>
    </source>
</reference>
<keyword evidence="3 14" id="KW-1003">Cell membrane</keyword>
<evidence type="ECO:0000256" key="11">
    <source>
        <dbReference type="ARBA" id="ARBA00022989"/>
    </source>
</evidence>
<gene>
    <name evidence="17" type="ORF">FCN80_09800</name>
</gene>
<evidence type="ECO:0000256" key="13">
    <source>
        <dbReference type="ARBA" id="ARBA00023136"/>
    </source>
</evidence>
<dbReference type="InterPro" id="IPR036097">
    <property type="entry name" value="HisK_dim/P_sf"/>
</dbReference>
<dbReference type="SMART" id="SM00387">
    <property type="entry name" value="HATPase_c"/>
    <property type="match status" value="1"/>
</dbReference>
<evidence type="ECO:0000256" key="5">
    <source>
        <dbReference type="ARBA" id="ARBA00022553"/>
    </source>
</evidence>
<feature type="domain" description="HAMP" evidence="16">
    <location>
        <begin position="193"/>
        <end position="246"/>
    </location>
</feature>
<evidence type="ECO:0000256" key="12">
    <source>
        <dbReference type="ARBA" id="ARBA00023012"/>
    </source>
</evidence>
<dbReference type="EC" id="2.7.13.3" evidence="14"/>
<dbReference type="PANTHER" id="PTHR45436">
    <property type="entry name" value="SENSOR HISTIDINE KINASE YKOH"/>
    <property type="match status" value="1"/>
</dbReference>
<dbReference type="InterPro" id="IPR006290">
    <property type="entry name" value="CztS_silS_copS"/>
</dbReference>
<dbReference type="Gene3D" id="3.30.565.10">
    <property type="entry name" value="Histidine kinase-like ATPase, C-terminal domain"/>
    <property type="match status" value="1"/>
</dbReference>
<name>A0ABY2SN87_9HYPH</name>
<keyword evidence="12 14" id="KW-0902">Two-component regulatory system</keyword>
<dbReference type="SMART" id="SM00304">
    <property type="entry name" value="HAMP"/>
    <property type="match status" value="1"/>
</dbReference>
<comment type="catalytic activity">
    <reaction evidence="1 14">
        <text>ATP + protein L-histidine = ADP + protein N-phospho-L-histidine.</text>
        <dbReference type="EC" id="2.7.13.3"/>
    </reaction>
</comment>
<dbReference type="SUPFAM" id="SSF158472">
    <property type="entry name" value="HAMP domain-like"/>
    <property type="match status" value="1"/>
</dbReference>
<evidence type="ECO:0000256" key="7">
    <source>
        <dbReference type="ARBA" id="ARBA00022692"/>
    </source>
</evidence>
<dbReference type="SUPFAM" id="SSF55874">
    <property type="entry name" value="ATPase domain of HSP90 chaperone/DNA topoisomerase II/histidine kinase"/>
    <property type="match status" value="1"/>
</dbReference>
<dbReference type="InterPro" id="IPR003661">
    <property type="entry name" value="HisK_dim/P_dom"/>
</dbReference>
<evidence type="ECO:0000256" key="10">
    <source>
        <dbReference type="ARBA" id="ARBA00022840"/>
    </source>
</evidence>
<proteinExistence type="predicted"/>
<evidence type="ECO:0000256" key="2">
    <source>
        <dbReference type="ARBA" id="ARBA00004533"/>
    </source>
</evidence>
<evidence type="ECO:0000313" key="18">
    <source>
        <dbReference type="Proteomes" id="UP000305202"/>
    </source>
</evidence>
<dbReference type="InterPro" id="IPR005467">
    <property type="entry name" value="His_kinase_dom"/>
</dbReference>
<dbReference type="PROSITE" id="PS50109">
    <property type="entry name" value="HIS_KIN"/>
    <property type="match status" value="1"/>
</dbReference>
<evidence type="ECO:0000259" key="15">
    <source>
        <dbReference type="PROSITE" id="PS50109"/>
    </source>
</evidence>
<comment type="subcellular location">
    <subcellularLocation>
        <location evidence="2 14">Cell inner membrane</location>
    </subcellularLocation>
</comment>
<dbReference type="InterPro" id="IPR036890">
    <property type="entry name" value="HATPase_C_sf"/>
</dbReference>
<dbReference type="InterPro" id="IPR003594">
    <property type="entry name" value="HATPase_dom"/>
</dbReference>
<dbReference type="Pfam" id="PF02518">
    <property type="entry name" value="HATPase_c"/>
    <property type="match status" value="1"/>
</dbReference>
<dbReference type="EMBL" id="SZPQ01000011">
    <property type="protein sequence ID" value="TKI06535.1"/>
    <property type="molecule type" value="Genomic_DNA"/>
</dbReference>
<dbReference type="Gene3D" id="6.10.340.10">
    <property type="match status" value="1"/>
</dbReference>